<dbReference type="EMBL" id="JAGIKZ010000017">
    <property type="protein sequence ID" value="MBP2242242.1"/>
    <property type="molecule type" value="Genomic_DNA"/>
</dbReference>
<name>A0ABS4RH76_9BACI</name>
<keyword evidence="2" id="KW-0472">Membrane</keyword>
<evidence type="ECO:0000256" key="3">
    <source>
        <dbReference type="SAM" id="SignalP"/>
    </source>
</evidence>
<protein>
    <submittedName>
        <fullName evidence="6">Membrane protein</fullName>
    </submittedName>
</protein>
<feature type="region of interest" description="Disordered" evidence="1">
    <location>
        <begin position="542"/>
        <end position="565"/>
    </location>
</feature>
<dbReference type="InterPro" id="IPR048389">
    <property type="entry name" value="YciQ-like_C"/>
</dbReference>
<sequence>MYRKIITVLFLAIILLIPTQALAVDYDITDVEIHAYLQEDGRVAVQEQHTYEFSGKFGGIIREIIPKKGSEIVNLEAYEGKKQLEIETDKSEHRIHREGKDETVTIDLFYEIKNGVDVYADVAELYWPFFDKSNESTYGSLTINVYPPESTTNVIAFGYDEAFQKEQVLQDGQVQFQLGKVPSERNGDIRVAYDSKLFGAVTSPSKKHMRDEIEAAEQQLTDQAAAQSERKEQLRSIGMIVVPIFSILLLFVLLRAYLGAKGRKHALIRELGSDGRLPKQVLSLPATIYFTNYQQLLPETIAASILDLVRKGHVDQLDENRFRLVNREGLLGHEQELVSWLFDEIGANDEFNFDDLSAYTKDQENHEKYQTHRSKWQNAVRDEWKAAALYEKNGKYRWTVCLLSLILVPFSILFAANDLIALFLISLFLFLVLLVFGITYRPKNWNGAKIAYEWQLFKKRFPNMTETDWKLLSTDDRMRGYIYGLGINEKSLQVNNKSFKTTFHAEEGQVDTVYGFDPTWIILATMVTSNFKSADDATAIHTSSGSGGAGSGSGAGGGGGGSGAF</sequence>
<feature type="transmembrane region" description="Helical" evidence="2">
    <location>
        <begin position="396"/>
        <end position="414"/>
    </location>
</feature>
<evidence type="ECO:0000256" key="1">
    <source>
        <dbReference type="SAM" id="MobiDB-lite"/>
    </source>
</evidence>
<keyword evidence="3" id="KW-0732">Signal</keyword>
<keyword evidence="7" id="KW-1185">Reference proteome</keyword>
<dbReference type="Pfam" id="PF09972">
    <property type="entry name" value="DUF2207"/>
    <property type="match status" value="1"/>
</dbReference>
<dbReference type="Proteomes" id="UP001519293">
    <property type="component" value="Unassembled WGS sequence"/>
</dbReference>
<evidence type="ECO:0000256" key="2">
    <source>
        <dbReference type="SAM" id="Phobius"/>
    </source>
</evidence>
<feature type="transmembrane region" description="Helical" evidence="2">
    <location>
        <begin position="420"/>
        <end position="440"/>
    </location>
</feature>
<feature type="domain" description="DUF2207" evidence="4">
    <location>
        <begin position="27"/>
        <end position="192"/>
    </location>
</feature>
<accession>A0ABS4RH76</accession>
<feature type="chain" id="PRO_5047094109" evidence="3">
    <location>
        <begin position="24"/>
        <end position="565"/>
    </location>
</feature>
<evidence type="ECO:0000313" key="7">
    <source>
        <dbReference type="Proteomes" id="UP001519293"/>
    </source>
</evidence>
<proteinExistence type="predicted"/>
<dbReference type="InterPro" id="IPR018702">
    <property type="entry name" value="DUF2207"/>
</dbReference>
<gene>
    <name evidence="6" type="ORF">J2Z40_002816</name>
</gene>
<reference evidence="6 7" key="1">
    <citation type="submission" date="2021-03" db="EMBL/GenBank/DDBJ databases">
        <title>Genomic Encyclopedia of Type Strains, Phase IV (KMG-IV): sequencing the most valuable type-strain genomes for metagenomic binning, comparative biology and taxonomic classification.</title>
        <authorList>
            <person name="Goeker M."/>
        </authorList>
    </citation>
    <scope>NUCLEOTIDE SEQUENCE [LARGE SCALE GENOMIC DNA]</scope>
    <source>
        <strain evidence="6 7">DSM 26675</strain>
    </source>
</reference>
<keyword evidence="2" id="KW-1133">Transmembrane helix</keyword>
<comment type="caution">
    <text evidence="6">The sequence shown here is derived from an EMBL/GenBank/DDBJ whole genome shotgun (WGS) entry which is preliminary data.</text>
</comment>
<evidence type="ECO:0000259" key="4">
    <source>
        <dbReference type="Pfam" id="PF09972"/>
    </source>
</evidence>
<dbReference type="Pfam" id="PF20990">
    <property type="entry name" value="DUF2207_C"/>
    <property type="match status" value="1"/>
</dbReference>
<feature type="signal peptide" evidence="3">
    <location>
        <begin position="1"/>
        <end position="23"/>
    </location>
</feature>
<keyword evidence="2" id="KW-0812">Transmembrane</keyword>
<evidence type="ECO:0000313" key="6">
    <source>
        <dbReference type="EMBL" id="MBP2242242.1"/>
    </source>
</evidence>
<evidence type="ECO:0000259" key="5">
    <source>
        <dbReference type="Pfam" id="PF20990"/>
    </source>
</evidence>
<feature type="domain" description="Predicted membrane protein YciQ-like C-terminal" evidence="5">
    <location>
        <begin position="298"/>
        <end position="459"/>
    </location>
</feature>
<feature type="transmembrane region" description="Helical" evidence="2">
    <location>
        <begin position="237"/>
        <end position="258"/>
    </location>
</feature>
<organism evidence="6 7">
    <name type="scientific">Cytobacillus eiseniae</name>
    <dbReference type="NCBI Taxonomy" id="762947"/>
    <lineage>
        <taxon>Bacteria</taxon>
        <taxon>Bacillati</taxon>
        <taxon>Bacillota</taxon>
        <taxon>Bacilli</taxon>
        <taxon>Bacillales</taxon>
        <taxon>Bacillaceae</taxon>
        <taxon>Cytobacillus</taxon>
    </lineage>
</organism>
<dbReference type="RefSeq" id="WP_066398009.1">
    <property type="nucleotide sequence ID" value="NZ_JAGIKZ010000017.1"/>
</dbReference>
<feature type="compositionally biased region" description="Gly residues" evidence="1">
    <location>
        <begin position="545"/>
        <end position="565"/>
    </location>
</feature>